<dbReference type="EMBL" id="LM993668">
    <property type="protein sequence ID" value="VTZ81415.1"/>
    <property type="molecule type" value="Genomic_DNA"/>
</dbReference>
<protein>
    <submittedName>
        <fullName evidence="2">Uncharacterized protein</fullName>
    </submittedName>
</protein>
<dbReference type="VEuPathDB" id="PlasmoDB:PY17X_1410200"/>
<reference evidence="3" key="4">
    <citation type="submission" date="2019-05" db="EMBL/GenBank/DDBJ databases">
        <authorList>
            <consortium name="Pathogen Informatics"/>
        </authorList>
    </citation>
    <scope>NUCLEOTIDE SEQUENCE</scope>
    <source>
        <strain evidence="3">17X</strain>
    </source>
</reference>
<keyword evidence="1" id="KW-0143">Chaperone</keyword>
<evidence type="ECO:0000313" key="5">
    <source>
        <dbReference type="Proteomes" id="UP000072904"/>
    </source>
</evidence>
<dbReference type="Gene3D" id="1.10.150.250">
    <property type="entry name" value="Flavinator of succinate dehydrogenase"/>
    <property type="match status" value="1"/>
</dbReference>
<reference evidence="2" key="2">
    <citation type="submission" date="2014-05" db="EMBL/GenBank/DDBJ databases">
        <authorList>
            <person name="Aslett A.Martin."/>
            <person name="De Silva Nishadi"/>
        </authorList>
    </citation>
    <scope>NUCLEOTIDE SEQUENCE</scope>
    <source>
        <strain evidence="2">YM</strain>
    </source>
</reference>
<dbReference type="Proteomes" id="UP000072874">
    <property type="component" value="Chromosome 14"/>
</dbReference>
<dbReference type="VEuPathDB" id="PlasmoDB:Py17XNL_001400953"/>
<evidence type="ECO:0000256" key="1">
    <source>
        <dbReference type="ARBA" id="ARBA00023186"/>
    </source>
</evidence>
<evidence type="ECO:0000313" key="2">
    <source>
        <dbReference type="EMBL" id="CDU20455.1"/>
    </source>
</evidence>
<dbReference type="OMA" id="DYPTRKR"/>
<dbReference type="VEuPathDB" id="PlasmoDB:PY03109"/>
<dbReference type="Pfam" id="PF03937">
    <property type="entry name" value="Sdh5"/>
    <property type="match status" value="1"/>
</dbReference>
<dbReference type="EMBL" id="LK934642">
    <property type="protein sequence ID" value="CDU20455.1"/>
    <property type="molecule type" value="Genomic_DNA"/>
</dbReference>
<sequence length="203" mass="24232">MKVWFSPIDQFPRIIPFPLARKLTTCFFSTVCLYKPSKFKDIKKKFYLRKRLFKMFNKTKDLNDPLSNRDSSISVNLNGEEKEELFLNRIIKYPTNKTRIYKNNKYNISKQAYEDKLSIERIIFKSSTLGYIELQYILTTFINYEKNELTNEDVIILNNFLNLSEKEILDYLCATELMPDCYKDAKIIRKLLMFINTNHPSLN</sequence>
<gene>
    <name evidence="3" type="ORF">PY17X_1410200</name>
    <name evidence="2" type="ORF">PYYM_1412000</name>
</gene>
<dbReference type="OrthoDB" id="375552at2759"/>
<dbReference type="RefSeq" id="XP_731076.1">
    <property type="nucleotide sequence ID" value="XM_725983.1"/>
</dbReference>
<dbReference type="AlphaFoldDB" id="A0A078KBI0"/>
<accession>A0A078KBI0</accession>
<dbReference type="GeneID" id="3830302"/>
<dbReference type="Proteomes" id="UP000072904">
    <property type="component" value="Chromosome 14"/>
</dbReference>
<evidence type="ECO:0000313" key="3">
    <source>
        <dbReference type="EMBL" id="VTZ81415.1"/>
    </source>
</evidence>
<evidence type="ECO:0000313" key="4">
    <source>
        <dbReference type="Proteomes" id="UP000072874"/>
    </source>
</evidence>
<reference evidence="4 5" key="1">
    <citation type="journal article" date="2014" name="BMC Biol.">
        <title>A comprehensive evaluation of rodent malaria parasite genomes and gene expression.</title>
        <authorList>
            <person name="Otto T.D."/>
            <person name="Bohme U."/>
            <person name="Jackson A.P."/>
            <person name="Hunt M."/>
            <person name="Franke-Fayard B."/>
            <person name="Hoeijmakers W.A."/>
            <person name="Religa A.A."/>
            <person name="Robertson L."/>
            <person name="Sanders M."/>
            <person name="Ogun S.A."/>
            <person name="Cunningham D."/>
            <person name="Erhart A."/>
            <person name="Billker O."/>
            <person name="Khan S.M."/>
            <person name="Stunnenberg H.G."/>
            <person name="Langhorne J."/>
            <person name="Holder A.A."/>
            <person name="Waters A.P."/>
            <person name="Newbold C.I."/>
            <person name="Pain A."/>
            <person name="Berriman M."/>
            <person name="Janse C.J."/>
        </authorList>
    </citation>
    <scope>NUCLEOTIDE SEQUENCE [LARGE SCALE GENOMIC DNA]</scope>
    <source>
        <strain evidence="3 4">17X</strain>
        <strain evidence="2 5">YM</strain>
    </source>
</reference>
<dbReference type="InterPro" id="IPR005631">
    <property type="entry name" value="SDH"/>
</dbReference>
<proteinExistence type="predicted"/>
<name>A0A078KBI0_PLAYE</name>
<dbReference type="SMR" id="A0A078KBI0"/>
<reference evidence="3" key="3">
    <citation type="submission" date="2014-05" db="EMBL/GenBank/DDBJ databases">
        <authorList>
            <person name="Aslett M.A."/>
            <person name="De Silva N."/>
        </authorList>
    </citation>
    <scope>NUCLEOTIDE SEQUENCE</scope>
    <source>
        <strain evidence="3">17X</strain>
    </source>
</reference>
<organism evidence="2 5">
    <name type="scientific">Plasmodium yoelii</name>
    <dbReference type="NCBI Taxonomy" id="5861"/>
    <lineage>
        <taxon>Eukaryota</taxon>
        <taxon>Sar</taxon>
        <taxon>Alveolata</taxon>
        <taxon>Apicomplexa</taxon>
        <taxon>Aconoidasida</taxon>
        <taxon>Haemosporida</taxon>
        <taxon>Plasmodiidae</taxon>
        <taxon>Plasmodium</taxon>
        <taxon>Plasmodium (Vinckeia)</taxon>
    </lineage>
</organism>
<dbReference type="VEuPathDB" id="PlasmoDB:PYYM_1412000"/>
<dbReference type="KEGG" id="pyo:PY17X_1410200"/>
<dbReference type="SUPFAM" id="SSF109910">
    <property type="entry name" value="YgfY-like"/>
    <property type="match status" value="1"/>
</dbReference>
<dbReference type="InterPro" id="IPR036714">
    <property type="entry name" value="SDH_sf"/>
</dbReference>